<dbReference type="Pfam" id="PF00106">
    <property type="entry name" value="adh_short"/>
    <property type="match status" value="1"/>
</dbReference>
<dbReference type="InterPro" id="IPR002347">
    <property type="entry name" value="SDR_fam"/>
</dbReference>
<dbReference type="AlphaFoldDB" id="A0AA40F3L7"/>
<dbReference type="EMBL" id="JAUKUD010000003">
    <property type="protein sequence ID" value="KAK0750563.1"/>
    <property type="molecule type" value="Genomic_DNA"/>
</dbReference>
<reference evidence="4" key="1">
    <citation type="submission" date="2023-06" db="EMBL/GenBank/DDBJ databases">
        <title>Genome-scale phylogeny and comparative genomics of the fungal order Sordariales.</title>
        <authorList>
            <consortium name="Lawrence Berkeley National Laboratory"/>
            <person name="Hensen N."/>
            <person name="Bonometti L."/>
            <person name="Westerberg I."/>
            <person name="Brannstrom I.O."/>
            <person name="Guillou S."/>
            <person name="Cros-Aarteil S."/>
            <person name="Calhoun S."/>
            <person name="Haridas S."/>
            <person name="Kuo A."/>
            <person name="Mondo S."/>
            <person name="Pangilinan J."/>
            <person name="Riley R."/>
            <person name="LaButti K."/>
            <person name="Andreopoulos B."/>
            <person name="Lipzen A."/>
            <person name="Chen C."/>
            <person name="Yanf M."/>
            <person name="Daum C."/>
            <person name="Ng V."/>
            <person name="Clum A."/>
            <person name="Steindorff A."/>
            <person name="Ohm R."/>
            <person name="Martin F."/>
            <person name="Silar P."/>
            <person name="Natvig D."/>
            <person name="Lalanne C."/>
            <person name="Gautier V."/>
            <person name="Ament-velasquez S.L."/>
            <person name="Kruys A."/>
            <person name="Hutchinson M.I."/>
            <person name="Powell A.J."/>
            <person name="Barry K."/>
            <person name="Miller A.N."/>
            <person name="Grigoriev I.V."/>
            <person name="Debuchy R."/>
            <person name="Gladieux P."/>
            <person name="Thoren M.H."/>
            <person name="Johannesson H."/>
        </authorList>
    </citation>
    <scope>NUCLEOTIDE SEQUENCE</scope>
    <source>
        <strain evidence="4">SMH3187-1</strain>
    </source>
</reference>
<comment type="caution">
    <text evidence="4">The sequence shown here is derived from an EMBL/GenBank/DDBJ whole genome shotgun (WGS) entry which is preliminary data.</text>
</comment>
<dbReference type="InterPro" id="IPR020904">
    <property type="entry name" value="Sc_DH/Rdtase_CS"/>
</dbReference>
<protein>
    <submittedName>
        <fullName evidence="4">Uncharacterized protein</fullName>
    </submittedName>
</protein>
<dbReference type="PANTHER" id="PTHR43618">
    <property type="entry name" value="7-ALPHA-HYDROXYSTEROID DEHYDROGENASE"/>
    <property type="match status" value="1"/>
</dbReference>
<dbReference type="PROSITE" id="PS00061">
    <property type="entry name" value="ADH_SHORT"/>
    <property type="match status" value="1"/>
</dbReference>
<evidence type="ECO:0000313" key="5">
    <source>
        <dbReference type="Proteomes" id="UP001172155"/>
    </source>
</evidence>
<dbReference type="GO" id="GO:0016491">
    <property type="term" value="F:oxidoreductase activity"/>
    <property type="evidence" value="ECO:0007669"/>
    <property type="project" value="UniProtKB-KW"/>
</dbReference>
<comment type="similarity">
    <text evidence="1">Belongs to the short-chain dehydrogenases/reductases (SDR) family.</text>
</comment>
<dbReference type="SUPFAM" id="SSF51735">
    <property type="entry name" value="NAD(P)-binding Rossmann-fold domains"/>
    <property type="match status" value="1"/>
</dbReference>
<evidence type="ECO:0000256" key="1">
    <source>
        <dbReference type="ARBA" id="ARBA00006484"/>
    </source>
</evidence>
<accession>A0AA40F3L7</accession>
<dbReference type="InterPro" id="IPR036291">
    <property type="entry name" value="NAD(P)-bd_dom_sf"/>
</dbReference>
<proteinExistence type="inferred from homology"/>
<dbReference type="CDD" id="cd05233">
    <property type="entry name" value="SDR_c"/>
    <property type="match status" value="1"/>
</dbReference>
<organism evidence="4 5">
    <name type="scientific">Schizothecium vesticola</name>
    <dbReference type="NCBI Taxonomy" id="314040"/>
    <lineage>
        <taxon>Eukaryota</taxon>
        <taxon>Fungi</taxon>
        <taxon>Dikarya</taxon>
        <taxon>Ascomycota</taxon>
        <taxon>Pezizomycotina</taxon>
        <taxon>Sordariomycetes</taxon>
        <taxon>Sordariomycetidae</taxon>
        <taxon>Sordariales</taxon>
        <taxon>Schizotheciaceae</taxon>
        <taxon>Schizothecium</taxon>
    </lineage>
</organism>
<dbReference type="Pfam" id="PF13561">
    <property type="entry name" value="adh_short_C2"/>
    <property type="match status" value="1"/>
</dbReference>
<dbReference type="PRINTS" id="PR00081">
    <property type="entry name" value="GDHRDH"/>
</dbReference>
<dbReference type="PANTHER" id="PTHR43618:SF18">
    <property type="entry name" value="SHORT CHAIN DEHYDROGENASE_REDUCTASE FAMILY (AFU_ORTHOLOGUE AFUA_5G12480)"/>
    <property type="match status" value="1"/>
</dbReference>
<dbReference type="Gene3D" id="3.40.50.720">
    <property type="entry name" value="NAD(P)-binding Rossmann-like Domain"/>
    <property type="match status" value="1"/>
</dbReference>
<keyword evidence="2" id="KW-0521">NADP</keyword>
<sequence length="304" mass="31827">MASSLDAASLFRVDGMVAVVTGGGSGIGLTMARALAVNGARKVYLLGRRLPVLEAAAASHPSILIPLQCDVTSKASLQSAVDHITSDTGFLNLVIANSGIIGPTTNRWDPTLSLAELRQKLFVETSMEEMTETFHVNVTGAYFTLLAFLELLDKGNEEAVLRGGFGRPSAEGGKVPSVQSQVVVTSSIAAFSRNNASTPGYAGSKAAVLHLVKHASSQMARFGVRANAMCPGLFPSELAAGIIGERKPEDEEPSDPRFIPARHFGTDEEMAGSILYLASRAGAFCNGLALVNDGGRLAVMGSTY</sequence>
<name>A0AA40F3L7_9PEZI</name>
<keyword evidence="5" id="KW-1185">Reference proteome</keyword>
<gene>
    <name evidence="4" type="ORF">B0T18DRAFT_321400</name>
</gene>
<keyword evidence="3" id="KW-0560">Oxidoreductase</keyword>
<evidence type="ECO:0000256" key="2">
    <source>
        <dbReference type="ARBA" id="ARBA00022857"/>
    </source>
</evidence>
<dbReference type="Proteomes" id="UP001172155">
    <property type="component" value="Unassembled WGS sequence"/>
</dbReference>
<evidence type="ECO:0000256" key="3">
    <source>
        <dbReference type="ARBA" id="ARBA00023002"/>
    </source>
</evidence>
<evidence type="ECO:0000313" key="4">
    <source>
        <dbReference type="EMBL" id="KAK0750563.1"/>
    </source>
</evidence>
<dbReference type="InterPro" id="IPR052178">
    <property type="entry name" value="Sec_Metab_Biosynth_SDR"/>
</dbReference>